<feature type="transmembrane region" description="Helical" evidence="1">
    <location>
        <begin position="38"/>
        <end position="57"/>
    </location>
</feature>
<dbReference type="EMBL" id="CP029190">
    <property type="protein sequence ID" value="QES47240.1"/>
    <property type="molecule type" value="Genomic_DNA"/>
</dbReference>
<accession>A0A5P2CY88</accession>
<reference evidence="2 3" key="1">
    <citation type="submission" date="2018-05" db="EMBL/GenBank/DDBJ databases">
        <title>Streptomyces venezuelae.</title>
        <authorList>
            <person name="Kim W."/>
            <person name="Lee N."/>
            <person name="Cho B.-K."/>
        </authorList>
    </citation>
    <scope>NUCLEOTIDE SEQUENCE [LARGE SCALE GENOMIC DNA]</scope>
    <source>
        <strain evidence="2 3">ATCC 21782</strain>
    </source>
</reference>
<keyword evidence="1" id="KW-1133">Transmembrane helix</keyword>
<dbReference type="RefSeq" id="WP_150206228.1">
    <property type="nucleotide sequence ID" value="NZ_CP029190.1"/>
</dbReference>
<gene>
    <name evidence="2" type="ORF">DEJ50_04740</name>
</gene>
<dbReference type="AlphaFoldDB" id="A0A5P2CY88"/>
<proteinExistence type="predicted"/>
<dbReference type="Proteomes" id="UP000325211">
    <property type="component" value="Chromosome"/>
</dbReference>
<protein>
    <submittedName>
        <fullName evidence="2">Uncharacterized protein</fullName>
    </submittedName>
</protein>
<feature type="transmembrane region" description="Helical" evidence="1">
    <location>
        <begin position="136"/>
        <end position="155"/>
    </location>
</feature>
<dbReference type="OrthoDB" id="5191572at2"/>
<sequence>MTWRARPGPAGKPADRMAARGGRRLLHEELPRVRESALAWRNGLGALLAGLLGFGLIKGRTDVGALAAPYGATVGALLLCAVLCGVGGAVLLLRAAHGRPAASALPEPAPGTLPAGPVTAGHAEALRAARALTRGVLATLGCAALLIAAVALTWYGPAKDGPLIAVTTPAGSFCGEPLRMAGGRLVLKTEAGAADIDLSTAVTLRAVASCAPPSGPP</sequence>
<evidence type="ECO:0000313" key="2">
    <source>
        <dbReference type="EMBL" id="QES47240.1"/>
    </source>
</evidence>
<feature type="transmembrane region" description="Helical" evidence="1">
    <location>
        <begin position="69"/>
        <end position="93"/>
    </location>
</feature>
<organism evidence="2 3">
    <name type="scientific">Streptomyces venezuelae</name>
    <dbReference type="NCBI Taxonomy" id="54571"/>
    <lineage>
        <taxon>Bacteria</taxon>
        <taxon>Bacillati</taxon>
        <taxon>Actinomycetota</taxon>
        <taxon>Actinomycetes</taxon>
        <taxon>Kitasatosporales</taxon>
        <taxon>Streptomycetaceae</taxon>
        <taxon>Streptomyces</taxon>
    </lineage>
</organism>
<keyword evidence="1" id="KW-0812">Transmembrane</keyword>
<evidence type="ECO:0000313" key="3">
    <source>
        <dbReference type="Proteomes" id="UP000325211"/>
    </source>
</evidence>
<keyword evidence="1" id="KW-0472">Membrane</keyword>
<evidence type="ECO:0000256" key="1">
    <source>
        <dbReference type="SAM" id="Phobius"/>
    </source>
</evidence>
<name>A0A5P2CY88_STRVZ</name>